<keyword evidence="6" id="KW-0862">Zinc</keyword>
<reference evidence="8" key="2">
    <citation type="submission" date="2022-06" db="UniProtKB">
        <authorList>
            <consortium name="EnsemblMetazoa"/>
        </authorList>
    </citation>
    <scope>IDENTIFICATION</scope>
</reference>
<proteinExistence type="predicted"/>
<evidence type="ECO:0000259" key="7">
    <source>
        <dbReference type="PROSITE" id="PS50280"/>
    </source>
</evidence>
<dbReference type="Gene3D" id="2.170.270.10">
    <property type="entry name" value="SET domain"/>
    <property type="match status" value="2"/>
</dbReference>
<keyword evidence="1" id="KW-0489">Methyltransferase</keyword>
<dbReference type="InterPro" id="IPR011990">
    <property type="entry name" value="TPR-like_helical_dom_sf"/>
</dbReference>
<evidence type="ECO:0000256" key="1">
    <source>
        <dbReference type="ARBA" id="ARBA00022603"/>
    </source>
</evidence>
<dbReference type="RefSeq" id="XP_003244339.1">
    <property type="nucleotide sequence ID" value="XM_003244291.3"/>
</dbReference>
<dbReference type="KEGG" id="api:100569448"/>
<keyword evidence="3" id="KW-0949">S-adenosyl-L-methionine</keyword>
<accession>A0A8R1W9M0</accession>
<evidence type="ECO:0000256" key="4">
    <source>
        <dbReference type="ARBA" id="ARBA00022723"/>
    </source>
</evidence>
<name>A0A8R1W9M0_ACYPI</name>
<dbReference type="Gene3D" id="1.10.220.160">
    <property type="match status" value="1"/>
</dbReference>
<dbReference type="GO" id="GO:0008270">
    <property type="term" value="F:zinc ion binding"/>
    <property type="evidence" value="ECO:0007669"/>
    <property type="project" value="UniProtKB-KW"/>
</dbReference>
<dbReference type="GO" id="GO:0005737">
    <property type="term" value="C:cytoplasm"/>
    <property type="evidence" value="ECO:0007669"/>
    <property type="project" value="TreeGrafter"/>
</dbReference>
<reference evidence="9" key="1">
    <citation type="submission" date="2010-06" db="EMBL/GenBank/DDBJ databases">
        <authorList>
            <person name="Jiang H."/>
            <person name="Abraham K."/>
            <person name="Ali S."/>
            <person name="Alsbrooks S.L."/>
            <person name="Anim B.N."/>
            <person name="Anosike U.S."/>
            <person name="Attaway T."/>
            <person name="Bandaranaike D.P."/>
            <person name="Battles P.K."/>
            <person name="Bell S.N."/>
            <person name="Bell A.V."/>
            <person name="Beltran B."/>
            <person name="Bickham C."/>
            <person name="Bustamante Y."/>
            <person name="Caleb T."/>
            <person name="Canada A."/>
            <person name="Cardenas V."/>
            <person name="Carter K."/>
            <person name="Chacko J."/>
            <person name="Chandrabose M.N."/>
            <person name="Chavez D."/>
            <person name="Chavez A."/>
            <person name="Chen L."/>
            <person name="Chu H.-S."/>
            <person name="Claassen K.J."/>
            <person name="Cockrell R."/>
            <person name="Collins M."/>
            <person name="Cooper J.A."/>
            <person name="Cree A."/>
            <person name="Curry S.M."/>
            <person name="Da Y."/>
            <person name="Dao M.D."/>
            <person name="Das B."/>
            <person name="Davila M.-L."/>
            <person name="Davy-Carroll L."/>
            <person name="Denson S."/>
            <person name="Dinh H."/>
            <person name="Ebong V.E."/>
            <person name="Edwards J.R."/>
            <person name="Egan A."/>
            <person name="El-Daye J."/>
            <person name="Escobedo L."/>
            <person name="Fernandez S."/>
            <person name="Fernando P.R."/>
            <person name="Flagg N."/>
            <person name="Forbes L.D."/>
            <person name="Fowler R.G."/>
            <person name="Fu Q."/>
            <person name="Gabisi R.A."/>
            <person name="Ganer J."/>
            <person name="Garbino Pronczuk A."/>
            <person name="Garcia R.M."/>
            <person name="Garner T."/>
            <person name="Garrett T.E."/>
            <person name="Gonzalez D.A."/>
            <person name="Hamid H."/>
            <person name="Hawkins E.S."/>
            <person name="Hirani K."/>
            <person name="Hogues M.E."/>
            <person name="Hollins B."/>
            <person name="Hsiao C.-H."/>
            <person name="Jabil R."/>
            <person name="James M.L."/>
            <person name="Jhangiani S.N."/>
            <person name="Johnson B."/>
            <person name="Johnson Q."/>
            <person name="Joshi V."/>
            <person name="Kalu J.B."/>
            <person name="Kam C."/>
            <person name="Kashfia A."/>
            <person name="Keebler J."/>
            <person name="Kisamo H."/>
            <person name="Kovar C.L."/>
            <person name="Lago L.A."/>
            <person name="Lai C.-Y."/>
            <person name="Laidlaw J."/>
            <person name="Lara F."/>
            <person name="Le T.-K."/>
            <person name="Lee S.L."/>
            <person name="Legall F.H."/>
            <person name="Lemon S.J."/>
            <person name="Lewis L.R."/>
            <person name="Li B."/>
            <person name="Liu Y."/>
            <person name="Liu Y.-S."/>
            <person name="Lopez J."/>
            <person name="Lozado R.J."/>
            <person name="Lu J."/>
            <person name="Madu R.C."/>
            <person name="Maheshwari M."/>
            <person name="Maheshwari R."/>
            <person name="Malloy K."/>
            <person name="Martinez E."/>
            <person name="Mathew T."/>
            <person name="Mercado I.C."/>
            <person name="Mercado C."/>
            <person name="Meyer B."/>
            <person name="Montgomery K."/>
            <person name="Morgan M.B."/>
            <person name="Munidasa M."/>
            <person name="Nazareth L.V."/>
            <person name="Nelson J."/>
            <person name="Ng B.M."/>
            <person name="Nguyen N.B."/>
            <person name="Nguyen P.Q."/>
            <person name="Nguyen T."/>
            <person name="Obregon M."/>
            <person name="Okwuonu G.O."/>
            <person name="Onwere C.G."/>
            <person name="Orozco G."/>
            <person name="Parra A."/>
            <person name="Patel S."/>
            <person name="Patil S."/>
            <person name="Perez A."/>
            <person name="Perez Y."/>
            <person name="Pham C."/>
            <person name="Primus E.L."/>
            <person name="Pu L.-L."/>
            <person name="Puazo M."/>
            <person name="Qin X."/>
            <person name="Quiroz J.B."/>
            <person name="Reese J."/>
            <person name="Richards S."/>
            <person name="Rives C.M."/>
            <person name="Robberts R."/>
            <person name="Ruiz S.J."/>
            <person name="Ruiz M.J."/>
            <person name="Santibanez J."/>
            <person name="Schneider B.W."/>
            <person name="Sisson I."/>
            <person name="Smith M."/>
            <person name="Sodergren E."/>
            <person name="Song X.-Z."/>
            <person name="Song B.B."/>
            <person name="Summersgill H."/>
            <person name="Thelus R."/>
            <person name="Thornton R.D."/>
            <person name="Trejos Z.Y."/>
            <person name="Usmani K."/>
            <person name="Vattathil S."/>
            <person name="Villasana D."/>
            <person name="Walker D.L."/>
            <person name="Wang S."/>
            <person name="Wang K."/>
            <person name="White C.S."/>
            <person name="Williams A.C."/>
            <person name="Williamson J."/>
            <person name="Wilson K."/>
            <person name="Woghiren I.O."/>
            <person name="Woodworth J.R."/>
            <person name="Worley K.C."/>
            <person name="Wright R.A."/>
            <person name="Wu W."/>
            <person name="Young L."/>
            <person name="Zhang L."/>
            <person name="Zhang J."/>
            <person name="Zhu Y."/>
            <person name="Muzny D.M."/>
            <person name="Weinstock G."/>
            <person name="Gibbs R.A."/>
        </authorList>
    </citation>
    <scope>NUCLEOTIDE SEQUENCE [LARGE SCALE GENOMIC DNA]</scope>
    <source>
        <strain evidence="9">LSR1</strain>
    </source>
</reference>
<dbReference type="GO" id="GO:0008276">
    <property type="term" value="F:protein methyltransferase activity"/>
    <property type="evidence" value="ECO:0007669"/>
    <property type="project" value="UniProtKB-ARBA"/>
</dbReference>
<protein>
    <recommendedName>
        <fullName evidence="7">SET domain-containing protein</fullName>
    </recommendedName>
</protein>
<dbReference type="Pfam" id="PF00856">
    <property type="entry name" value="SET"/>
    <property type="match status" value="1"/>
</dbReference>
<evidence type="ECO:0000256" key="3">
    <source>
        <dbReference type="ARBA" id="ARBA00022691"/>
    </source>
</evidence>
<dbReference type="SUPFAM" id="SSF48452">
    <property type="entry name" value="TPR-like"/>
    <property type="match status" value="1"/>
</dbReference>
<dbReference type="AlphaFoldDB" id="A0A8R1W9M0"/>
<evidence type="ECO:0000256" key="2">
    <source>
        <dbReference type="ARBA" id="ARBA00022679"/>
    </source>
</evidence>
<dbReference type="InterPro" id="IPR001214">
    <property type="entry name" value="SET_dom"/>
</dbReference>
<dbReference type="Proteomes" id="UP000007819">
    <property type="component" value="Chromosome A2"/>
</dbReference>
<feature type="domain" description="SET" evidence="7">
    <location>
        <begin position="241"/>
        <end position="523"/>
    </location>
</feature>
<evidence type="ECO:0000313" key="8">
    <source>
        <dbReference type="EnsemblMetazoa" id="XP_003244339.1"/>
    </source>
</evidence>
<evidence type="ECO:0000313" key="9">
    <source>
        <dbReference type="Proteomes" id="UP000007819"/>
    </source>
</evidence>
<dbReference type="GO" id="GO:0032259">
    <property type="term" value="P:methylation"/>
    <property type="evidence" value="ECO:0007669"/>
    <property type="project" value="UniProtKB-KW"/>
</dbReference>
<sequence>MTNYTSNMSVVTSEYDNFYFYSYRLKMADVRAELFKLKSPNSRFMYTRDLLLKHNILMTPLDDDDEYDEYNEYDHPDTSTSYRQNGNVFFKDKLYVKAVEMYTKCLKGCKTNTECYALAQANRSAAYFHTGEYEHCLNDAFSALKSKNYPSKLAYKLYQRMGHAERILGFVEQAKESYALCLERLDEADMSAENKRRFRAEVEKFVTECEKQPTERKRPMETPCVEQLVGGRNENIPALSSFVELKMSESMERGVYATRDINPGDVVAIDEPYIGWPFPECAGVCNFNGCMKINSALIQCPKCKLVSYCNKDCMNKDDKDGHNLECTIIYIIRTTIPGISKINELAMKWFLKDYLKMGLKKYCSIIDNYNFSESKINPITRGFDEIGQYKSDNFLTAYSLVSSKIISTDVSFFFNCIAAHMLHYLVCSGFRIPDCYIGTVGASLVQILTVLDLSYRKLNALSFRRSDILLSRTMALTLYPSISLFNHSCDANISPSGNMFDRIRVMKAIQPIPKGTQLCCTYGIMFIELNKKDRQTFCNYHLNFECYCEPCIKNWPTYNYIPNRLSTLNILNVSMADTVSSECKKFMEFRNSVGPKDHCQHLNYLYSFIKLLYTNVKRPFALYEDCLEMISNAHCISTNEYLRAMNIS</sequence>
<dbReference type="PROSITE" id="PS50280">
    <property type="entry name" value="SET"/>
    <property type="match status" value="1"/>
</dbReference>
<evidence type="ECO:0000256" key="6">
    <source>
        <dbReference type="ARBA" id="ARBA00022833"/>
    </source>
</evidence>
<organism evidence="8 9">
    <name type="scientific">Acyrthosiphon pisum</name>
    <name type="common">Pea aphid</name>
    <dbReference type="NCBI Taxonomy" id="7029"/>
    <lineage>
        <taxon>Eukaryota</taxon>
        <taxon>Metazoa</taxon>
        <taxon>Ecdysozoa</taxon>
        <taxon>Arthropoda</taxon>
        <taxon>Hexapoda</taxon>
        <taxon>Insecta</taxon>
        <taxon>Pterygota</taxon>
        <taxon>Neoptera</taxon>
        <taxon>Paraneoptera</taxon>
        <taxon>Hemiptera</taxon>
        <taxon>Sternorrhyncha</taxon>
        <taxon>Aphidomorpha</taxon>
        <taxon>Aphidoidea</taxon>
        <taxon>Aphididae</taxon>
        <taxon>Macrosiphini</taxon>
        <taxon>Acyrthosiphon</taxon>
    </lineage>
</organism>
<dbReference type="Pfam" id="PF01753">
    <property type="entry name" value="zf-MYND"/>
    <property type="match status" value="1"/>
</dbReference>
<dbReference type="GO" id="GO:0008757">
    <property type="term" value="F:S-adenosylmethionine-dependent methyltransferase activity"/>
    <property type="evidence" value="ECO:0007669"/>
    <property type="project" value="UniProtKB-ARBA"/>
</dbReference>
<dbReference type="SUPFAM" id="SSF82199">
    <property type="entry name" value="SET domain"/>
    <property type="match status" value="1"/>
</dbReference>
<dbReference type="PANTHER" id="PTHR46165">
    <property type="entry name" value="SET AND MYND DOMAIN-CONTAINING PROTEIN 4"/>
    <property type="match status" value="1"/>
</dbReference>
<dbReference type="InterPro" id="IPR052097">
    <property type="entry name" value="SET-MYND_domain_protein"/>
</dbReference>
<keyword evidence="2" id="KW-0808">Transferase</keyword>
<keyword evidence="5" id="KW-0863">Zinc-finger</keyword>
<dbReference type="Gene3D" id="1.25.40.10">
    <property type="entry name" value="Tetratricopeptide repeat domain"/>
    <property type="match status" value="1"/>
</dbReference>
<dbReference type="InterPro" id="IPR002893">
    <property type="entry name" value="Znf_MYND"/>
</dbReference>
<evidence type="ECO:0000256" key="5">
    <source>
        <dbReference type="ARBA" id="ARBA00022771"/>
    </source>
</evidence>
<dbReference type="EnsemblMetazoa" id="XM_003244291.4">
    <property type="protein sequence ID" value="XP_003244339.1"/>
    <property type="gene ID" value="LOC100569448"/>
</dbReference>
<keyword evidence="9" id="KW-1185">Reference proteome</keyword>
<dbReference type="GO" id="GO:0008170">
    <property type="term" value="F:N-methyltransferase activity"/>
    <property type="evidence" value="ECO:0007669"/>
    <property type="project" value="UniProtKB-ARBA"/>
</dbReference>
<keyword evidence="4" id="KW-0479">Metal-binding</keyword>
<dbReference type="SUPFAM" id="SSF144232">
    <property type="entry name" value="HIT/MYND zinc finger-like"/>
    <property type="match status" value="1"/>
</dbReference>
<dbReference type="GO" id="GO:0005634">
    <property type="term" value="C:nucleus"/>
    <property type="evidence" value="ECO:0007669"/>
    <property type="project" value="TreeGrafter"/>
</dbReference>
<dbReference type="OrthoDB" id="5945798at2759"/>
<dbReference type="GeneID" id="100569448"/>
<dbReference type="Gene3D" id="6.10.140.2220">
    <property type="match status" value="1"/>
</dbReference>
<dbReference type="GO" id="GO:0042826">
    <property type="term" value="F:histone deacetylase binding"/>
    <property type="evidence" value="ECO:0007669"/>
    <property type="project" value="TreeGrafter"/>
</dbReference>
<dbReference type="InterPro" id="IPR046341">
    <property type="entry name" value="SET_dom_sf"/>
</dbReference>
<dbReference type="PANTHER" id="PTHR46165:SF2">
    <property type="entry name" value="SET AND MYND DOMAIN-CONTAINING PROTEIN 4"/>
    <property type="match status" value="1"/>
</dbReference>